<reference evidence="1 2" key="1">
    <citation type="submission" date="2011-12" db="EMBL/GenBank/DDBJ databases">
        <authorList>
            <person name="Brinkac L."/>
            <person name="Radune D."/>
            <person name="Sanka R."/>
            <person name="Selengut J."/>
            <person name="DebRoy C."/>
            <person name="Feng P."/>
            <person name="Fratamico P.M."/>
            <person name="Kapur V."/>
            <person name="Kariyawasam S."/>
            <person name="Losada L."/>
            <person name="Nierman W.C."/>
            <person name="Nelson K."/>
        </authorList>
    </citation>
    <scope>NUCLEOTIDE SEQUENCE [LARGE SCALE GENOMIC DNA]</scope>
    <source>
        <strain evidence="1 2">4.0967</strain>
    </source>
</reference>
<dbReference type="Pfam" id="PF25694">
    <property type="entry name" value="N_peptide"/>
    <property type="match status" value="1"/>
</dbReference>
<proteinExistence type="predicted"/>
<evidence type="ECO:0000313" key="2">
    <source>
        <dbReference type="Proteomes" id="UP000003866"/>
    </source>
</evidence>
<dbReference type="InterPro" id="IPR057902">
    <property type="entry name" value="N_peptide"/>
</dbReference>
<protein>
    <submittedName>
        <fullName evidence="1">Regulatory protein N</fullName>
    </submittedName>
</protein>
<name>A0AAN4AG67_ECOLX</name>
<dbReference type="AlphaFoldDB" id="A0AAN4AG67"/>
<evidence type="ECO:0000313" key="1">
    <source>
        <dbReference type="EMBL" id="EII35877.1"/>
    </source>
</evidence>
<organism evidence="1 2">
    <name type="scientific">Escherichia coli 4.0967</name>
    <dbReference type="NCBI Taxonomy" id="869687"/>
    <lineage>
        <taxon>Bacteria</taxon>
        <taxon>Pseudomonadati</taxon>
        <taxon>Pseudomonadota</taxon>
        <taxon>Gammaproteobacteria</taxon>
        <taxon>Enterobacterales</taxon>
        <taxon>Enterobacteriaceae</taxon>
        <taxon>Escherichia</taxon>
    </lineage>
</organism>
<accession>A0AAN4AG67</accession>
<dbReference type="Proteomes" id="UP000003866">
    <property type="component" value="Unassembled WGS sequence"/>
</dbReference>
<comment type="caution">
    <text evidence="1">The sequence shown here is derived from an EMBL/GenBank/DDBJ whole genome shotgun (WGS) entry which is preliminary data.</text>
</comment>
<sequence length="152" mass="17344">MQTDTKRDGFGGDVNCSCNDSNQKISIWHITPKAISHEENIMTVIVYGKSTFAGNAKTRRHERRRKLAIERDAICNIIDSIFGTDSEEPVQEAPRKRLSLSEKAISLGSLRCQKAEEVERKQNRIYYRKPRSEMGVTCVGRQKMKFGNKPLI</sequence>
<gene>
    <name evidence="1" type="ORF">EC40967_4396</name>
</gene>
<dbReference type="EMBL" id="AFAA02000009">
    <property type="protein sequence ID" value="EII35877.1"/>
    <property type="molecule type" value="Genomic_DNA"/>
</dbReference>